<feature type="transmembrane region" description="Helical" evidence="1">
    <location>
        <begin position="46"/>
        <end position="69"/>
    </location>
</feature>
<protein>
    <recommendedName>
        <fullName evidence="2">Methyltransferase type 11 domain-containing protein</fullName>
    </recommendedName>
</protein>
<keyword evidence="1" id="KW-0472">Membrane</keyword>
<dbReference type="PANTHER" id="PTHR45036:SF1">
    <property type="entry name" value="METHYLTRANSFERASE LIKE 7A"/>
    <property type="match status" value="1"/>
</dbReference>
<reference evidence="3 4" key="1">
    <citation type="submission" date="2020-04" db="EMBL/GenBank/DDBJ databases">
        <authorList>
            <person name="Alioto T."/>
            <person name="Alioto T."/>
            <person name="Gomez Garrido J."/>
        </authorList>
    </citation>
    <scope>NUCLEOTIDE SEQUENCE [LARGE SCALE GENOMIC DNA]</scope>
</reference>
<dbReference type="Gene3D" id="3.40.50.150">
    <property type="entry name" value="Vaccinia Virus protein VP39"/>
    <property type="match status" value="1"/>
</dbReference>
<accession>A0A8S1CY52</accession>
<proteinExistence type="predicted"/>
<sequence length="420" mass="47607">MVGVVTFHPYSAVRWPSARCQMIMRMRGGRQRIFSMTLGDFTSASGFVFLVLLPTFGSLIALFFTVALVKQIAPNSWLRFCAWEVARKSRSKAHFNPELSRIFCEIVRRVDTDLLILEIGCAGGANLAVFPANSKLLMLDINPYCEQYLRKNLEKYSHLSLKQFICGSAEKISQVPSCSVDVVVSSRTLCSLNESKALKEIFRVLKHNGKLVFEEHVLSDVSLWRFIQNFLSLNRISGTLFFGCRSNKDIVEAIQKAGFQNLSVKRKKPRNSLQVEKAAPQFTPLYFSPKDCGGDGKFKDDPKLYKQYADYLYFQGEYSAALRAYQELKLAYQGNLFMAKCVQESEAWCLAKLGRTNEAEAVALLLVDQANTYESKRGIEYFLEKLKSHSETLVITAFLRFFDLNDVKEETTSRCTASVS</sequence>
<dbReference type="Proteomes" id="UP000494165">
    <property type="component" value="Unassembled WGS sequence"/>
</dbReference>
<evidence type="ECO:0000256" key="1">
    <source>
        <dbReference type="SAM" id="Phobius"/>
    </source>
</evidence>
<dbReference type="OrthoDB" id="6423379at2759"/>
<dbReference type="AlphaFoldDB" id="A0A8S1CY52"/>
<dbReference type="InterPro" id="IPR052356">
    <property type="entry name" value="Thiol_S-MT"/>
</dbReference>
<dbReference type="CDD" id="cd02440">
    <property type="entry name" value="AdoMet_MTases"/>
    <property type="match status" value="1"/>
</dbReference>
<dbReference type="SUPFAM" id="SSF53335">
    <property type="entry name" value="S-adenosyl-L-methionine-dependent methyltransferases"/>
    <property type="match status" value="1"/>
</dbReference>
<dbReference type="PANTHER" id="PTHR45036">
    <property type="entry name" value="METHYLTRANSFERASE LIKE 7B"/>
    <property type="match status" value="1"/>
</dbReference>
<feature type="domain" description="Methyltransferase type 11" evidence="2">
    <location>
        <begin position="117"/>
        <end position="213"/>
    </location>
</feature>
<keyword evidence="1" id="KW-0812">Transmembrane</keyword>
<dbReference type="GO" id="GO:0008757">
    <property type="term" value="F:S-adenosylmethionine-dependent methyltransferase activity"/>
    <property type="evidence" value="ECO:0007669"/>
    <property type="project" value="InterPro"/>
</dbReference>
<dbReference type="InterPro" id="IPR029063">
    <property type="entry name" value="SAM-dependent_MTases_sf"/>
</dbReference>
<evidence type="ECO:0000259" key="2">
    <source>
        <dbReference type="Pfam" id="PF08241"/>
    </source>
</evidence>
<evidence type="ECO:0000313" key="4">
    <source>
        <dbReference type="Proteomes" id="UP000494165"/>
    </source>
</evidence>
<keyword evidence="1" id="KW-1133">Transmembrane helix</keyword>
<gene>
    <name evidence="3" type="ORF">CLODIP_2_CD12569</name>
</gene>
<evidence type="ECO:0000313" key="3">
    <source>
        <dbReference type="EMBL" id="CAB3372999.1"/>
    </source>
</evidence>
<dbReference type="Pfam" id="PF08241">
    <property type="entry name" value="Methyltransf_11"/>
    <property type="match status" value="1"/>
</dbReference>
<keyword evidence="4" id="KW-1185">Reference proteome</keyword>
<name>A0A8S1CY52_9INSE</name>
<comment type="caution">
    <text evidence="3">The sequence shown here is derived from an EMBL/GenBank/DDBJ whole genome shotgun (WGS) entry which is preliminary data.</text>
</comment>
<dbReference type="InterPro" id="IPR013216">
    <property type="entry name" value="Methyltransf_11"/>
</dbReference>
<dbReference type="EMBL" id="CADEPI010000079">
    <property type="protein sequence ID" value="CAB3372999.1"/>
    <property type="molecule type" value="Genomic_DNA"/>
</dbReference>
<organism evidence="3 4">
    <name type="scientific">Cloeon dipterum</name>
    <dbReference type="NCBI Taxonomy" id="197152"/>
    <lineage>
        <taxon>Eukaryota</taxon>
        <taxon>Metazoa</taxon>
        <taxon>Ecdysozoa</taxon>
        <taxon>Arthropoda</taxon>
        <taxon>Hexapoda</taxon>
        <taxon>Insecta</taxon>
        <taxon>Pterygota</taxon>
        <taxon>Palaeoptera</taxon>
        <taxon>Ephemeroptera</taxon>
        <taxon>Pisciforma</taxon>
        <taxon>Baetidae</taxon>
        <taxon>Cloeon</taxon>
    </lineage>
</organism>